<evidence type="ECO:0000256" key="1">
    <source>
        <dbReference type="SAM" id="Phobius"/>
    </source>
</evidence>
<accession>A0A437S8I1</accession>
<keyword evidence="1" id="KW-0812">Transmembrane</keyword>
<proteinExistence type="predicted"/>
<feature type="transmembrane region" description="Helical" evidence="1">
    <location>
        <begin position="69"/>
        <end position="87"/>
    </location>
</feature>
<reference evidence="2 3" key="1">
    <citation type="submission" date="2018-11" db="EMBL/GenBank/DDBJ databases">
        <title>Genome sequencing and assembly of Anaerosphaera sp. nov., GS7-6-2.</title>
        <authorList>
            <person name="Rettenmaier R."/>
            <person name="Liebl W."/>
            <person name="Zverlov V."/>
        </authorList>
    </citation>
    <scope>NUCLEOTIDE SEQUENCE [LARGE SCALE GENOMIC DNA]</scope>
    <source>
        <strain evidence="2 3">GS7-6-2</strain>
    </source>
</reference>
<evidence type="ECO:0000313" key="3">
    <source>
        <dbReference type="Proteomes" id="UP000288812"/>
    </source>
</evidence>
<dbReference type="RefSeq" id="WP_127724212.1">
    <property type="nucleotide sequence ID" value="NZ_RLIH01000004.1"/>
</dbReference>
<dbReference type="Proteomes" id="UP000288812">
    <property type="component" value="Unassembled WGS sequence"/>
</dbReference>
<keyword evidence="1" id="KW-1133">Transmembrane helix</keyword>
<keyword evidence="1" id="KW-0472">Membrane</keyword>
<protein>
    <recommendedName>
        <fullName evidence="4">CvpA family protein</fullName>
    </recommendedName>
</protein>
<evidence type="ECO:0000313" key="2">
    <source>
        <dbReference type="EMBL" id="RVU55137.1"/>
    </source>
</evidence>
<sequence length="528" mass="59824">MKTKLFNKNSFLIPLAAGLIINFIIFYVVLPPINIFSFDFYAYLSIFTVIFYLLFSIFNKDKFIKVTKLLIKFLVSVWAIFFIMQIISSIPFHAKKYAALIEREDGIFSEDVEQVDFNKLPVVDRSTALKLGSRKMGEMGDLVSQYDIDSTYSQITVDGKPERVTPLVYSDIIKWFKNSRNGIPYYISVDMASQEVDLVKLEKPIKYSFTDKFSRDIKRHIRFKHPTAIIDEINFEVDDEGHPYWVASTLKPTIGLIGGMDVNALIVVDAVSGEVKKYDADNVPEWIDRVYSANLVIQQLNWNGRLKNGFINQYFGQRGVTKPTDGYNYLSIGNDIYLYTGITSVLADNSNIGFVLINMRTKETKFYPVSSADEYSVMESAQGAVQEKGYKATFPILINLYNRPTYFMSLKDNADLTKMFAFVDAQNYQNVATGSTIKQALSNYDSFGLTIDGEIDESTLEEMTVTVSEIYPVTIDGNTHYFIKGVGTDLVFIAPIQTSNKLPFIKAGDLLEVSGENMGTQFNIKTID</sequence>
<evidence type="ECO:0008006" key="4">
    <source>
        <dbReference type="Google" id="ProtNLM"/>
    </source>
</evidence>
<name>A0A437S8I1_9FIRM</name>
<feature type="transmembrane region" description="Helical" evidence="1">
    <location>
        <begin position="12"/>
        <end position="34"/>
    </location>
</feature>
<dbReference type="EMBL" id="RLIH01000004">
    <property type="protein sequence ID" value="RVU55137.1"/>
    <property type="molecule type" value="Genomic_DNA"/>
</dbReference>
<comment type="caution">
    <text evidence="2">The sequence shown here is derived from an EMBL/GenBank/DDBJ whole genome shotgun (WGS) entry which is preliminary data.</text>
</comment>
<keyword evidence="3" id="KW-1185">Reference proteome</keyword>
<gene>
    <name evidence="2" type="ORF">EF514_04405</name>
</gene>
<feature type="transmembrane region" description="Helical" evidence="1">
    <location>
        <begin position="40"/>
        <end position="57"/>
    </location>
</feature>
<dbReference type="OrthoDB" id="3169575at2"/>
<dbReference type="AlphaFoldDB" id="A0A437S8I1"/>
<organism evidence="2 3">
    <name type="scientific">Anaerosphaera multitolerans</name>
    <dbReference type="NCBI Taxonomy" id="2487351"/>
    <lineage>
        <taxon>Bacteria</taxon>
        <taxon>Bacillati</taxon>
        <taxon>Bacillota</taxon>
        <taxon>Tissierellia</taxon>
        <taxon>Tissierellales</taxon>
        <taxon>Peptoniphilaceae</taxon>
        <taxon>Anaerosphaera</taxon>
    </lineage>
</organism>